<proteinExistence type="predicted"/>
<dbReference type="GO" id="GO:0016226">
    <property type="term" value="P:iron-sulfur cluster assembly"/>
    <property type="evidence" value="ECO:0007669"/>
    <property type="project" value="TreeGrafter"/>
</dbReference>
<organism evidence="1 2">
    <name type="scientific">Pandoraea thiooxydans</name>
    <dbReference type="NCBI Taxonomy" id="445709"/>
    <lineage>
        <taxon>Bacteria</taxon>
        <taxon>Pseudomonadati</taxon>
        <taxon>Pseudomonadota</taxon>
        <taxon>Betaproteobacteria</taxon>
        <taxon>Burkholderiales</taxon>
        <taxon>Burkholderiaceae</taxon>
        <taxon>Pandoraea</taxon>
    </lineage>
</organism>
<evidence type="ECO:0000313" key="1">
    <source>
        <dbReference type="EMBL" id="AKJ67911.1"/>
    </source>
</evidence>
<keyword evidence="2" id="KW-1185">Reference proteome</keyword>
<accession>A0A0G3ETB9</accession>
<dbReference type="PATRIC" id="fig|445709.3.peg.1382"/>
<dbReference type="Gene3D" id="3.30.70.1400">
    <property type="entry name" value="Aminomethyltransferase beta-barrel domains"/>
    <property type="match status" value="1"/>
</dbReference>
<reference evidence="2" key="1">
    <citation type="submission" date="2015-06" db="EMBL/GenBank/DDBJ databases">
        <authorList>
            <person name="Lim Y.L."/>
            <person name="Ee R."/>
            <person name="Yong D."/>
            <person name="How K.Y."/>
            <person name="Yin W.F."/>
            <person name="Chan K.G."/>
        </authorList>
    </citation>
    <scope>NUCLEOTIDE SEQUENCE [LARGE SCALE GENOMIC DNA]</scope>
    <source>
        <strain evidence="2">DSM 25325</strain>
    </source>
</reference>
<dbReference type="EMBL" id="CP011568">
    <property type="protein sequence ID" value="AKJ67911.1"/>
    <property type="molecule type" value="Genomic_DNA"/>
</dbReference>
<dbReference type="AlphaFoldDB" id="A0A0G3ETB9"/>
<dbReference type="Gene3D" id="2.40.30.160">
    <property type="match status" value="1"/>
</dbReference>
<evidence type="ECO:0000313" key="2">
    <source>
        <dbReference type="Proteomes" id="UP000036700"/>
    </source>
</evidence>
<sequence length="341" mass="36357">MHAHWQDVLPPFSFAPRTAQFDAAMRGGFVCALDDTGLIEVSGADAASFLHNQLTNDIENLPAVCARRAGYCSPKGRLLATFLAWRRNESIFLAVAADVQAAVQKRLSMFVLRAKAKLSDATPDHVVLALGGAGAGAALGRYFDTLPADALAIAQNAHGTLIRLPDAAGQTRYQWIVPVAEASAAWAALGQQLQPVETAVARWLDVSTGVPWVGAATQEQFVPQMINWEVVDGVNFRKGCYPGQEIVARSQYRGTIKRRLYLAHTETEAAPAMELFQDGDQPCGMVVNAAPAPGGGSDCLVELQLAARANDAPVHLGTIAGAVLHFRELPYALPDPLAPDA</sequence>
<dbReference type="Gene3D" id="3.30.70.1630">
    <property type="match status" value="1"/>
</dbReference>
<dbReference type="RefSeq" id="WP_047213728.1">
    <property type="nucleotide sequence ID" value="NZ_CP011568.3"/>
</dbReference>
<dbReference type="NCBIfam" id="TIGR03317">
    <property type="entry name" value="ygfZ_signature"/>
    <property type="match status" value="1"/>
</dbReference>
<dbReference type="PANTHER" id="PTHR22602:SF0">
    <property type="entry name" value="TRANSFERASE CAF17, MITOCHONDRIAL-RELATED"/>
    <property type="match status" value="1"/>
</dbReference>
<protein>
    <submittedName>
        <fullName evidence="1">Uncharacterized protein</fullName>
    </submittedName>
</protein>
<dbReference type="KEGG" id="ptx:ABW99_06450"/>
<name>A0A0G3ETB9_9BURK</name>
<gene>
    <name evidence="1" type="ORF">ABW99_06450</name>
</gene>
<dbReference type="STRING" id="445709.ABW99_06450"/>
<dbReference type="Proteomes" id="UP000036700">
    <property type="component" value="Chromosome"/>
</dbReference>
<dbReference type="InterPro" id="IPR045179">
    <property type="entry name" value="YgfZ/GcvT"/>
</dbReference>
<dbReference type="InterPro" id="IPR017703">
    <property type="entry name" value="YgfZ/GCV_T_CS"/>
</dbReference>
<dbReference type="SUPFAM" id="SSF103025">
    <property type="entry name" value="Folate-binding domain"/>
    <property type="match status" value="1"/>
</dbReference>
<dbReference type="PANTHER" id="PTHR22602">
    <property type="entry name" value="TRANSFERASE CAF17, MITOCHONDRIAL-RELATED"/>
    <property type="match status" value="1"/>
</dbReference>